<organism evidence="6 7">
    <name type="scientific">Geotalea uraniireducens</name>
    <dbReference type="NCBI Taxonomy" id="351604"/>
    <lineage>
        <taxon>Bacteria</taxon>
        <taxon>Pseudomonadati</taxon>
        <taxon>Thermodesulfobacteriota</taxon>
        <taxon>Desulfuromonadia</taxon>
        <taxon>Geobacterales</taxon>
        <taxon>Geobacteraceae</taxon>
        <taxon>Geotalea</taxon>
    </lineage>
</organism>
<evidence type="ECO:0000256" key="3">
    <source>
        <dbReference type="ARBA" id="ARBA00023163"/>
    </source>
</evidence>
<keyword evidence="2" id="KW-0238">DNA-binding</keyword>
<dbReference type="InterPro" id="IPR036388">
    <property type="entry name" value="WH-like_DNA-bd_sf"/>
</dbReference>
<accession>A0ABM8EMV0</accession>
<reference evidence="6 7" key="1">
    <citation type="submission" date="2022-12" db="EMBL/GenBank/DDBJ databases">
        <title>Polyphasic characterization of Geotalea uranireducens NIT-SL11 newly isolated from a complex of sewage sludge and microbially reduced graphene oxide.</title>
        <authorList>
            <person name="Xie L."/>
            <person name="Yoshida N."/>
            <person name="Meng L."/>
        </authorList>
    </citation>
    <scope>NUCLEOTIDE SEQUENCE [LARGE SCALE GENOMIC DNA]</scope>
    <source>
        <strain evidence="6 7">NIT-SL11</strain>
    </source>
</reference>
<dbReference type="EMBL" id="AP027151">
    <property type="protein sequence ID" value="BDV43907.1"/>
    <property type="molecule type" value="Genomic_DNA"/>
</dbReference>
<dbReference type="SUPFAM" id="SSF55781">
    <property type="entry name" value="GAF domain-like"/>
    <property type="match status" value="1"/>
</dbReference>
<keyword evidence="7" id="KW-1185">Reference proteome</keyword>
<dbReference type="PROSITE" id="PS51077">
    <property type="entry name" value="HTH_ICLR"/>
    <property type="match status" value="1"/>
</dbReference>
<dbReference type="Pfam" id="PF09339">
    <property type="entry name" value="HTH_IclR"/>
    <property type="match status" value="1"/>
</dbReference>
<proteinExistence type="predicted"/>
<dbReference type="PROSITE" id="PS51078">
    <property type="entry name" value="ICLR_ED"/>
    <property type="match status" value="1"/>
</dbReference>
<keyword evidence="3" id="KW-0804">Transcription</keyword>
<dbReference type="InterPro" id="IPR014757">
    <property type="entry name" value="Tscrpt_reg_IclR_C"/>
</dbReference>
<name>A0ABM8EMV0_9BACT</name>
<dbReference type="InterPro" id="IPR005471">
    <property type="entry name" value="Tscrpt_reg_IclR_N"/>
</dbReference>
<dbReference type="InterPro" id="IPR036390">
    <property type="entry name" value="WH_DNA-bd_sf"/>
</dbReference>
<evidence type="ECO:0000256" key="1">
    <source>
        <dbReference type="ARBA" id="ARBA00023015"/>
    </source>
</evidence>
<gene>
    <name evidence="6" type="ORF">GURASL_28300</name>
</gene>
<feature type="domain" description="HTH iclR-type" evidence="4">
    <location>
        <begin position="11"/>
        <end position="73"/>
    </location>
</feature>
<dbReference type="Gene3D" id="3.30.450.40">
    <property type="match status" value="1"/>
</dbReference>
<protein>
    <submittedName>
        <fullName evidence="6">IclR family transcriptional regulator</fullName>
    </submittedName>
</protein>
<evidence type="ECO:0000259" key="5">
    <source>
        <dbReference type="PROSITE" id="PS51078"/>
    </source>
</evidence>
<evidence type="ECO:0000256" key="2">
    <source>
        <dbReference type="ARBA" id="ARBA00023125"/>
    </source>
</evidence>
<feature type="domain" description="IclR-ED" evidence="5">
    <location>
        <begin position="74"/>
        <end position="254"/>
    </location>
</feature>
<evidence type="ECO:0000313" key="7">
    <source>
        <dbReference type="Proteomes" id="UP001317705"/>
    </source>
</evidence>
<dbReference type="Gene3D" id="1.10.10.10">
    <property type="entry name" value="Winged helix-like DNA-binding domain superfamily/Winged helix DNA-binding domain"/>
    <property type="match status" value="1"/>
</dbReference>
<dbReference type="Pfam" id="PF01614">
    <property type="entry name" value="IclR_C"/>
    <property type="match status" value="1"/>
</dbReference>
<evidence type="ECO:0000259" key="4">
    <source>
        <dbReference type="PROSITE" id="PS51077"/>
    </source>
</evidence>
<dbReference type="InterPro" id="IPR050707">
    <property type="entry name" value="HTH_MetabolicPath_Reg"/>
</dbReference>
<dbReference type="InterPro" id="IPR029016">
    <property type="entry name" value="GAF-like_dom_sf"/>
</dbReference>
<dbReference type="SUPFAM" id="SSF46785">
    <property type="entry name" value="Winged helix' DNA-binding domain"/>
    <property type="match status" value="1"/>
</dbReference>
<dbReference type="SMART" id="SM00346">
    <property type="entry name" value="HTH_ICLR"/>
    <property type="match status" value="1"/>
</dbReference>
<sequence>MIHDRKSSYSVQTVEMALEIIELLADGTAEYSISQLAQKMGINRNKAFRLLSTLESRGMVEREESSGCFRLGLTALELSQKILRTASLIKHAHPVMEGLARKHDEAVYMTVIKGDEVVFLDMVDCEQHIKAAPLVGQRFPFFTNAAGKVIKALESRDLLERLFKKKKRKEGLPDLQQLESELDQIRKQGVAVDSGGLGEGIISVAVAVRDYAGKVVGAITLLGPSFRMLTDRLENEIIPSLQEGAELLSAKFGYAR</sequence>
<dbReference type="PANTHER" id="PTHR30136:SF24">
    <property type="entry name" value="HTH-TYPE TRANSCRIPTIONAL REPRESSOR ALLR"/>
    <property type="match status" value="1"/>
</dbReference>
<keyword evidence="1" id="KW-0805">Transcription regulation</keyword>
<dbReference type="PANTHER" id="PTHR30136">
    <property type="entry name" value="HELIX-TURN-HELIX TRANSCRIPTIONAL REGULATOR, ICLR FAMILY"/>
    <property type="match status" value="1"/>
</dbReference>
<evidence type="ECO:0000313" key="6">
    <source>
        <dbReference type="EMBL" id="BDV43907.1"/>
    </source>
</evidence>
<dbReference type="Proteomes" id="UP001317705">
    <property type="component" value="Chromosome"/>
</dbReference>